<dbReference type="EMBL" id="JACGWJ010000001">
    <property type="protein sequence ID" value="KAL0441257.1"/>
    <property type="molecule type" value="Genomic_DNA"/>
</dbReference>
<protein>
    <submittedName>
        <fullName evidence="2">Trihelix transcription factor ASIL2</fullName>
    </submittedName>
</protein>
<accession>A0AAW2WLC5</accession>
<dbReference type="PANTHER" id="PTHR31307">
    <property type="entry name" value="TRIHELIX TRANSCRIPTION FACTOR ASIL2"/>
    <property type="match status" value="1"/>
</dbReference>
<feature type="compositionally biased region" description="Low complexity" evidence="1">
    <location>
        <begin position="86"/>
        <end position="110"/>
    </location>
</feature>
<reference evidence="2" key="1">
    <citation type="submission" date="2020-06" db="EMBL/GenBank/DDBJ databases">
        <authorList>
            <person name="Li T."/>
            <person name="Hu X."/>
            <person name="Zhang T."/>
            <person name="Song X."/>
            <person name="Zhang H."/>
            <person name="Dai N."/>
            <person name="Sheng W."/>
            <person name="Hou X."/>
            <person name="Wei L."/>
        </authorList>
    </citation>
    <scope>NUCLEOTIDE SEQUENCE</scope>
    <source>
        <strain evidence="2">G02</strain>
        <tissue evidence="2">Leaf</tissue>
    </source>
</reference>
<feature type="region of interest" description="Disordered" evidence="1">
    <location>
        <begin position="1"/>
        <end position="21"/>
    </location>
</feature>
<evidence type="ECO:0000313" key="2">
    <source>
        <dbReference type="EMBL" id="KAL0441257.1"/>
    </source>
</evidence>
<feature type="region of interest" description="Disordered" evidence="1">
    <location>
        <begin position="78"/>
        <end position="110"/>
    </location>
</feature>
<dbReference type="AlphaFoldDB" id="A0AAW2WLC5"/>
<dbReference type="InterPro" id="IPR044823">
    <property type="entry name" value="ASIL1/2-like"/>
</dbReference>
<dbReference type="GO" id="GO:0000976">
    <property type="term" value="F:transcription cis-regulatory region binding"/>
    <property type="evidence" value="ECO:0007669"/>
    <property type="project" value="TreeGrafter"/>
</dbReference>
<comment type="caution">
    <text evidence="2">The sequence shown here is derived from an EMBL/GenBank/DDBJ whole genome shotgun (WGS) entry which is preliminary data.</text>
</comment>
<gene>
    <name evidence="2" type="ORF">Sradi_0064600</name>
</gene>
<reference evidence="2" key="2">
    <citation type="journal article" date="2024" name="Plant">
        <title>Genomic evolution and insights into agronomic trait innovations of Sesamum species.</title>
        <authorList>
            <person name="Miao H."/>
            <person name="Wang L."/>
            <person name="Qu L."/>
            <person name="Liu H."/>
            <person name="Sun Y."/>
            <person name="Le M."/>
            <person name="Wang Q."/>
            <person name="Wei S."/>
            <person name="Zheng Y."/>
            <person name="Lin W."/>
            <person name="Duan Y."/>
            <person name="Cao H."/>
            <person name="Xiong S."/>
            <person name="Wang X."/>
            <person name="Wei L."/>
            <person name="Li C."/>
            <person name="Ma Q."/>
            <person name="Ju M."/>
            <person name="Zhao R."/>
            <person name="Li G."/>
            <person name="Mu C."/>
            <person name="Tian Q."/>
            <person name="Mei H."/>
            <person name="Zhang T."/>
            <person name="Gao T."/>
            <person name="Zhang H."/>
        </authorList>
    </citation>
    <scope>NUCLEOTIDE SEQUENCE</scope>
    <source>
        <strain evidence="2">G02</strain>
    </source>
</reference>
<dbReference type="PANTHER" id="PTHR31307:SF4">
    <property type="entry name" value="TRIHELIX TRANSCRIPTION FACTOR ASIL2"/>
    <property type="match status" value="1"/>
</dbReference>
<evidence type="ECO:0000256" key="1">
    <source>
        <dbReference type="SAM" id="MobiDB-lite"/>
    </source>
</evidence>
<organism evidence="2">
    <name type="scientific">Sesamum radiatum</name>
    <name type="common">Black benniseed</name>
    <dbReference type="NCBI Taxonomy" id="300843"/>
    <lineage>
        <taxon>Eukaryota</taxon>
        <taxon>Viridiplantae</taxon>
        <taxon>Streptophyta</taxon>
        <taxon>Embryophyta</taxon>
        <taxon>Tracheophyta</taxon>
        <taxon>Spermatophyta</taxon>
        <taxon>Magnoliopsida</taxon>
        <taxon>eudicotyledons</taxon>
        <taxon>Gunneridae</taxon>
        <taxon>Pentapetalae</taxon>
        <taxon>asterids</taxon>
        <taxon>lamiids</taxon>
        <taxon>Lamiales</taxon>
        <taxon>Pedaliaceae</taxon>
        <taxon>Sesamum</taxon>
    </lineage>
</organism>
<dbReference type="GO" id="GO:0005634">
    <property type="term" value="C:nucleus"/>
    <property type="evidence" value="ECO:0007669"/>
    <property type="project" value="TreeGrafter"/>
</dbReference>
<sequence>MMNKKSEGGNGTVNKESNWGNSMRELTRAILKFGEAYEQAETAKLQQLVEMEKQRMKFAKELELQRMQYFMKTQLELSQLKSRRPGNNNNHHGINNNNDANNNNNSDSSN</sequence>
<proteinExistence type="predicted"/>
<feature type="compositionally biased region" description="Polar residues" evidence="1">
    <location>
        <begin position="12"/>
        <end position="21"/>
    </location>
</feature>
<name>A0AAW2WLC5_SESRA</name>